<dbReference type="Proteomes" id="UP000478052">
    <property type="component" value="Unassembled WGS sequence"/>
</dbReference>
<name>A0A6G0YDU0_APHCR</name>
<proteinExistence type="predicted"/>
<dbReference type="GO" id="GO:0046983">
    <property type="term" value="F:protein dimerization activity"/>
    <property type="evidence" value="ECO:0007669"/>
    <property type="project" value="InterPro"/>
</dbReference>
<organism evidence="2 3">
    <name type="scientific">Aphis craccivora</name>
    <name type="common">Cowpea aphid</name>
    <dbReference type="NCBI Taxonomy" id="307492"/>
    <lineage>
        <taxon>Eukaryota</taxon>
        <taxon>Metazoa</taxon>
        <taxon>Ecdysozoa</taxon>
        <taxon>Arthropoda</taxon>
        <taxon>Hexapoda</taxon>
        <taxon>Insecta</taxon>
        <taxon>Pterygota</taxon>
        <taxon>Neoptera</taxon>
        <taxon>Paraneoptera</taxon>
        <taxon>Hemiptera</taxon>
        <taxon>Sternorrhyncha</taxon>
        <taxon>Aphidomorpha</taxon>
        <taxon>Aphidoidea</taxon>
        <taxon>Aphididae</taxon>
        <taxon>Aphidini</taxon>
        <taxon>Aphis</taxon>
        <taxon>Aphis</taxon>
    </lineage>
</organism>
<feature type="domain" description="HAT C-terminal dimerisation" evidence="1">
    <location>
        <begin position="41"/>
        <end position="104"/>
    </location>
</feature>
<gene>
    <name evidence="2" type="ORF">FWK35_00036483</name>
</gene>
<dbReference type="AlphaFoldDB" id="A0A6G0YDU0"/>
<sequence>KNQFEQQVETYQAIIEDCTNLNVSNSISNEELDLWYTRHTTLLPMEKSNVIDLYFNINPDVFLIISKLVKIFKTLPVSTATGQSSFSSLRSLKTYFRNSTSQNRLY</sequence>
<keyword evidence="3" id="KW-1185">Reference proteome</keyword>
<comment type="caution">
    <text evidence="2">The sequence shown here is derived from an EMBL/GenBank/DDBJ whole genome shotgun (WGS) entry which is preliminary data.</text>
</comment>
<dbReference type="EMBL" id="VUJU01004534">
    <property type="protein sequence ID" value="KAF0754058.1"/>
    <property type="molecule type" value="Genomic_DNA"/>
</dbReference>
<protein>
    <submittedName>
        <fullName evidence="2">52 kDa repressor of the inhibitor of the protein kinase-like</fullName>
    </submittedName>
</protein>
<feature type="non-terminal residue" evidence="2">
    <location>
        <position position="1"/>
    </location>
</feature>
<reference evidence="2 3" key="1">
    <citation type="submission" date="2019-08" db="EMBL/GenBank/DDBJ databases">
        <title>Whole genome of Aphis craccivora.</title>
        <authorList>
            <person name="Voronova N.V."/>
            <person name="Shulinski R.S."/>
            <person name="Bandarenka Y.V."/>
            <person name="Zhorov D.G."/>
            <person name="Warner D."/>
        </authorList>
    </citation>
    <scope>NUCLEOTIDE SEQUENCE [LARGE SCALE GENOMIC DNA]</scope>
    <source>
        <strain evidence="2">180601</strain>
        <tissue evidence="2">Whole Body</tissue>
    </source>
</reference>
<dbReference type="InterPro" id="IPR008906">
    <property type="entry name" value="HATC_C_dom"/>
</dbReference>
<dbReference type="Pfam" id="PF05699">
    <property type="entry name" value="Dimer_Tnp_hAT"/>
    <property type="match status" value="1"/>
</dbReference>
<evidence type="ECO:0000313" key="2">
    <source>
        <dbReference type="EMBL" id="KAF0754058.1"/>
    </source>
</evidence>
<accession>A0A6G0YDU0</accession>
<dbReference type="OrthoDB" id="7947417at2759"/>
<evidence type="ECO:0000259" key="1">
    <source>
        <dbReference type="Pfam" id="PF05699"/>
    </source>
</evidence>
<evidence type="ECO:0000313" key="3">
    <source>
        <dbReference type="Proteomes" id="UP000478052"/>
    </source>
</evidence>